<dbReference type="PANTHER" id="PTHR36433">
    <property type="entry name" value="HYPOTHETICAL CYTOSOLIC PROTEIN"/>
    <property type="match status" value="1"/>
</dbReference>
<comment type="caution">
    <text evidence="1">The sequence shown here is derived from an EMBL/GenBank/DDBJ whole genome shotgun (WGS) entry which is preliminary data.</text>
</comment>
<dbReference type="InterPro" id="IPR036166">
    <property type="entry name" value="YxeA-like_sf"/>
</dbReference>
<name>A0A841YYJ4_9LIST</name>
<dbReference type="InterPro" id="IPR006542">
    <property type="entry name" value="DUF1093"/>
</dbReference>
<evidence type="ECO:0000313" key="1">
    <source>
        <dbReference type="EMBL" id="MBC1458405.1"/>
    </source>
</evidence>
<dbReference type="Pfam" id="PF06486">
    <property type="entry name" value="DUF1093"/>
    <property type="match status" value="1"/>
</dbReference>
<organism evidence="1 2">
    <name type="scientific">Listeria newyorkensis</name>
    <dbReference type="NCBI Taxonomy" id="1497681"/>
    <lineage>
        <taxon>Bacteria</taxon>
        <taxon>Bacillati</taxon>
        <taxon>Bacillota</taxon>
        <taxon>Bacilli</taxon>
        <taxon>Bacillales</taxon>
        <taxon>Listeriaceae</taxon>
        <taxon>Listeria</taxon>
    </lineage>
</organism>
<dbReference type="PANTHER" id="PTHR36433:SF2">
    <property type="entry name" value="YXEA FAMILY PROTEIN"/>
    <property type="match status" value="1"/>
</dbReference>
<accession>A0A841YYJ4</accession>
<sequence length="121" mass="13529">MMKKAMIALIVIIIIIGGGLLAMRFVNFNRLGADAYYVKVETDGKKTSGQASDGSTYTDYNYDFTGYNEDGKEKQLELIAQKNLRKGAYLEVFVKEDKGVTSYQEVKQADVPKKATDQLNK</sequence>
<dbReference type="EMBL" id="JAARQN010000011">
    <property type="protein sequence ID" value="MBC1458405.1"/>
    <property type="molecule type" value="Genomic_DNA"/>
</dbReference>
<dbReference type="Gene3D" id="2.40.50.480">
    <property type="match status" value="1"/>
</dbReference>
<dbReference type="Proteomes" id="UP000569903">
    <property type="component" value="Unassembled WGS sequence"/>
</dbReference>
<protein>
    <submittedName>
        <fullName evidence="1">YxeA family protein</fullName>
    </submittedName>
</protein>
<evidence type="ECO:0000313" key="2">
    <source>
        <dbReference type="Proteomes" id="UP000569903"/>
    </source>
</evidence>
<reference evidence="1 2" key="1">
    <citation type="submission" date="2020-03" db="EMBL/GenBank/DDBJ databases">
        <title>Soil Listeria distribution.</title>
        <authorList>
            <person name="Liao J."/>
            <person name="Wiedmann M."/>
        </authorList>
    </citation>
    <scope>NUCLEOTIDE SEQUENCE [LARGE SCALE GENOMIC DNA]</scope>
    <source>
        <strain evidence="1 2">FSL L7-1614</strain>
    </source>
</reference>
<gene>
    <name evidence="1" type="ORF">HB850_11640</name>
</gene>
<dbReference type="AlphaFoldDB" id="A0A841YYJ4"/>
<dbReference type="SUPFAM" id="SSF159121">
    <property type="entry name" value="BC4932-like"/>
    <property type="match status" value="1"/>
</dbReference>
<proteinExistence type="predicted"/>
<dbReference type="NCBIfam" id="TIGR01655">
    <property type="entry name" value="yxeA_fam"/>
    <property type="match status" value="1"/>
</dbReference>